<evidence type="ECO:0000313" key="3">
    <source>
        <dbReference type="Proteomes" id="UP000324479"/>
    </source>
</evidence>
<feature type="region of interest" description="Disordered" evidence="1">
    <location>
        <begin position="156"/>
        <end position="232"/>
    </location>
</feature>
<feature type="compositionally biased region" description="Polar residues" evidence="1">
    <location>
        <begin position="246"/>
        <end position="264"/>
    </location>
</feature>
<sequence length="293" mass="31583">MTDPTDFPISSTTGSHPTDGAQMAFGPSDNRDPHRDAPASRPHPPDSGLGQGESMREIIGDVEQFTRGWIGRIRDLLQRSSQLIERERLLAGAIARLDRQQSEWSKRTQAKEATLEDQSKLLTEAWLSVESERRRTIQGNKAAAAGASAVVSPTIPAQTETSQSEPANGVSPPAAETKEPTAPAASTPDSPAVTTDQKDFQADPAARSPVPPPNGATAPVASQTPLPNRVTATQVNVADTFTRQRPVQCSGDAGSTSATGQNCTDPERMEAITRERIERFRRMQRAIRSSRNK</sequence>
<name>A0A5M6DEJ3_9BACT</name>
<feature type="compositionally biased region" description="Polar residues" evidence="1">
    <location>
        <begin position="156"/>
        <end position="166"/>
    </location>
</feature>
<comment type="caution">
    <text evidence="2">The sequence shown here is derived from an EMBL/GenBank/DDBJ whole genome shotgun (WGS) entry which is preliminary data.</text>
</comment>
<organism evidence="2 3">
    <name type="scientific">Roseiconus nitratireducens</name>
    <dbReference type="NCBI Taxonomy" id="2605748"/>
    <lineage>
        <taxon>Bacteria</taxon>
        <taxon>Pseudomonadati</taxon>
        <taxon>Planctomycetota</taxon>
        <taxon>Planctomycetia</taxon>
        <taxon>Pirellulales</taxon>
        <taxon>Pirellulaceae</taxon>
        <taxon>Roseiconus</taxon>
    </lineage>
</organism>
<dbReference type="AlphaFoldDB" id="A0A5M6DEJ3"/>
<dbReference type="EMBL" id="VWOX01000004">
    <property type="protein sequence ID" value="KAA5544599.1"/>
    <property type="molecule type" value="Genomic_DNA"/>
</dbReference>
<proteinExistence type="predicted"/>
<accession>A0A5M6DEJ3</accession>
<feature type="compositionally biased region" description="Basic and acidic residues" evidence="1">
    <location>
        <begin position="29"/>
        <end position="38"/>
    </location>
</feature>
<feature type="region of interest" description="Disordered" evidence="1">
    <location>
        <begin position="246"/>
        <end position="269"/>
    </location>
</feature>
<evidence type="ECO:0000313" key="2">
    <source>
        <dbReference type="EMBL" id="KAA5544599.1"/>
    </source>
</evidence>
<dbReference type="Proteomes" id="UP000324479">
    <property type="component" value="Unassembled WGS sequence"/>
</dbReference>
<reference evidence="2 3" key="1">
    <citation type="submission" date="2019-08" db="EMBL/GenBank/DDBJ databases">
        <authorList>
            <person name="Dhanesh K."/>
            <person name="Kumar G."/>
            <person name="Sasikala C."/>
            <person name="Venkata Ramana C."/>
        </authorList>
    </citation>
    <scope>NUCLEOTIDE SEQUENCE [LARGE SCALE GENOMIC DNA]</scope>
    <source>
        <strain evidence="2 3">JC645</strain>
    </source>
</reference>
<feature type="compositionally biased region" description="Low complexity" evidence="1">
    <location>
        <begin position="171"/>
        <end position="195"/>
    </location>
</feature>
<evidence type="ECO:0000256" key="1">
    <source>
        <dbReference type="SAM" id="MobiDB-lite"/>
    </source>
</evidence>
<protein>
    <submittedName>
        <fullName evidence="2">Uncharacterized protein</fullName>
    </submittedName>
</protein>
<feature type="compositionally biased region" description="Polar residues" evidence="1">
    <location>
        <begin position="220"/>
        <end position="232"/>
    </location>
</feature>
<dbReference type="RefSeq" id="WP_150076212.1">
    <property type="nucleotide sequence ID" value="NZ_VWOX01000004.1"/>
</dbReference>
<gene>
    <name evidence="2" type="ORF">FYK55_09810</name>
</gene>
<feature type="region of interest" description="Disordered" evidence="1">
    <location>
        <begin position="1"/>
        <end position="55"/>
    </location>
</feature>
<keyword evidence="3" id="KW-1185">Reference proteome</keyword>